<protein>
    <submittedName>
        <fullName evidence="2">Uncharacterized protein</fullName>
    </submittedName>
</protein>
<dbReference type="AlphaFoldDB" id="Q7VFI2"/>
<evidence type="ECO:0000313" key="3">
    <source>
        <dbReference type="Proteomes" id="UP000002495"/>
    </source>
</evidence>
<proteinExistence type="predicted"/>
<dbReference type="RefSeq" id="WP_011116533.1">
    <property type="nucleotide sequence ID" value="NC_004917.1"/>
</dbReference>
<name>Q7VFI2_HELHP</name>
<accession>Q7VFI2</accession>
<sequence length="155" mass="17319">MRIKGILIAITASVAVMWADNMILDFETISRIELNLKPNQTLMIDHKRGVLLGIMEISPNGAVKRLPVPPELLGKSEAEVMGEAKSNYDKKTSHFGGSPTTFYHKSIKGKAKIPSGNEKGVEDLKKGTKKREGNVEWDKSKIIYEQQEQTLDILR</sequence>
<dbReference type="Proteomes" id="UP000002495">
    <property type="component" value="Chromosome"/>
</dbReference>
<evidence type="ECO:0000313" key="2">
    <source>
        <dbReference type="EMBL" id="AAP78291.1"/>
    </source>
</evidence>
<evidence type="ECO:0000256" key="1">
    <source>
        <dbReference type="SAM" id="MobiDB-lite"/>
    </source>
</evidence>
<dbReference type="OrthoDB" id="5323991at2"/>
<dbReference type="STRING" id="235279.HH_1694"/>
<keyword evidence="3" id="KW-1185">Reference proteome</keyword>
<feature type="region of interest" description="Disordered" evidence="1">
    <location>
        <begin position="106"/>
        <end position="132"/>
    </location>
</feature>
<gene>
    <name evidence="2" type="ordered locus">HH_1694</name>
</gene>
<reference evidence="2 3" key="1">
    <citation type="journal article" date="2003" name="Proc. Natl. Acad. Sci. U.S.A.">
        <title>The complete genome sequence of the carcinogenic bacterium Helicobacter hepaticus.</title>
        <authorList>
            <person name="Suerbaum S."/>
            <person name="Josenhans C."/>
            <person name="Sterzenbach T."/>
            <person name="Drescher B."/>
            <person name="Brandt P."/>
            <person name="Bell M."/>
            <person name="Droege M."/>
            <person name="Fartmann B."/>
            <person name="Fischer H.-P."/>
            <person name="Ge Z."/>
            <person name="Hoerster A."/>
            <person name="Holland R."/>
            <person name="Klein K."/>
            <person name="Koenig J."/>
            <person name="Macko L."/>
            <person name="Mendz G.L."/>
            <person name="Nyakatura G."/>
            <person name="Schauer D.B."/>
            <person name="Shen Z."/>
            <person name="Weber J."/>
            <person name="Frosch M."/>
            <person name="Fox J.G."/>
        </authorList>
    </citation>
    <scope>NUCLEOTIDE SEQUENCE [LARGE SCALE GENOMIC DNA]</scope>
    <source>
        <strain evidence="3">ATCC 51449 / 3B1</strain>
    </source>
</reference>
<dbReference type="KEGG" id="hhe:HH_1694"/>
<organism evidence="2 3">
    <name type="scientific">Helicobacter hepaticus (strain ATCC 51449 / 3B1)</name>
    <dbReference type="NCBI Taxonomy" id="235279"/>
    <lineage>
        <taxon>Bacteria</taxon>
        <taxon>Pseudomonadati</taxon>
        <taxon>Campylobacterota</taxon>
        <taxon>Epsilonproteobacteria</taxon>
        <taxon>Campylobacterales</taxon>
        <taxon>Helicobacteraceae</taxon>
        <taxon>Helicobacter</taxon>
    </lineage>
</organism>
<dbReference type="EMBL" id="AE017125">
    <property type="protein sequence ID" value="AAP78291.1"/>
    <property type="molecule type" value="Genomic_DNA"/>
</dbReference>
<dbReference type="HOGENOM" id="CLU_1693083_0_0_7"/>
<feature type="compositionally biased region" description="Basic and acidic residues" evidence="1">
    <location>
        <begin position="119"/>
        <end position="132"/>
    </location>
</feature>